<reference evidence="1 2" key="1">
    <citation type="submission" date="2023-07" db="EMBL/GenBank/DDBJ databases">
        <title>Genomic Encyclopedia of Type Strains, Phase IV (KMG-IV): sequencing the most valuable type-strain genomes for metagenomic binning, comparative biology and taxonomic classification.</title>
        <authorList>
            <person name="Goeker M."/>
        </authorList>
    </citation>
    <scope>NUCLEOTIDE SEQUENCE [LARGE SCALE GENOMIC DNA]</scope>
    <source>
        <strain evidence="1 2">DSM 1112</strain>
    </source>
</reference>
<name>A0ABU0BTS9_9HYPH</name>
<accession>A0ABU0BTS9</accession>
<comment type="caution">
    <text evidence="1">The sequence shown here is derived from an EMBL/GenBank/DDBJ whole genome shotgun (WGS) entry which is preliminary data.</text>
</comment>
<dbReference type="RefSeq" id="WP_307232451.1">
    <property type="nucleotide sequence ID" value="NZ_JAUSVF010000001.1"/>
</dbReference>
<evidence type="ECO:0008006" key="3">
    <source>
        <dbReference type="Google" id="ProtNLM"/>
    </source>
</evidence>
<keyword evidence="2" id="KW-1185">Reference proteome</keyword>
<sequence length="86" mass="10082">MLCWDLQSRSIKRIYYDGAERLLGIVSARGHLRVFDCPDRFLVDRMVQAEKPGTFFELVIAPEVKQLSSLSLRRMRFSRRVKHSTP</sequence>
<evidence type="ECO:0000313" key="1">
    <source>
        <dbReference type="EMBL" id="MDQ0321664.1"/>
    </source>
</evidence>
<gene>
    <name evidence="1" type="ORF">QO002_003802</name>
</gene>
<dbReference type="EMBL" id="JAUSVF010000001">
    <property type="protein sequence ID" value="MDQ0321664.1"/>
    <property type="molecule type" value="Genomic_DNA"/>
</dbReference>
<proteinExistence type="predicted"/>
<evidence type="ECO:0000313" key="2">
    <source>
        <dbReference type="Proteomes" id="UP001230207"/>
    </source>
</evidence>
<protein>
    <recommendedName>
        <fullName evidence="3">KTSC domain-containing protein</fullName>
    </recommendedName>
</protein>
<dbReference type="Proteomes" id="UP001230207">
    <property type="component" value="Unassembled WGS sequence"/>
</dbReference>
<organism evidence="1 2">
    <name type="scientific">Pararhizobium capsulatum DSM 1112</name>
    <dbReference type="NCBI Taxonomy" id="1121113"/>
    <lineage>
        <taxon>Bacteria</taxon>
        <taxon>Pseudomonadati</taxon>
        <taxon>Pseudomonadota</taxon>
        <taxon>Alphaproteobacteria</taxon>
        <taxon>Hyphomicrobiales</taxon>
        <taxon>Rhizobiaceae</taxon>
        <taxon>Rhizobium/Agrobacterium group</taxon>
        <taxon>Pararhizobium</taxon>
    </lineage>
</organism>